<dbReference type="InterPro" id="IPR001128">
    <property type="entry name" value="Cyt_P450"/>
</dbReference>
<proteinExistence type="inferred from homology"/>
<dbReference type="Gene3D" id="1.10.630.10">
    <property type="entry name" value="Cytochrome P450"/>
    <property type="match status" value="1"/>
</dbReference>
<dbReference type="Proteomes" id="UP001172155">
    <property type="component" value="Unassembled WGS sequence"/>
</dbReference>
<reference evidence="11" key="1">
    <citation type="submission" date="2023-06" db="EMBL/GenBank/DDBJ databases">
        <title>Genome-scale phylogeny and comparative genomics of the fungal order Sordariales.</title>
        <authorList>
            <consortium name="Lawrence Berkeley National Laboratory"/>
            <person name="Hensen N."/>
            <person name="Bonometti L."/>
            <person name="Westerberg I."/>
            <person name="Brannstrom I.O."/>
            <person name="Guillou S."/>
            <person name="Cros-Aarteil S."/>
            <person name="Calhoun S."/>
            <person name="Haridas S."/>
            <person name="Kuo A."/>
            <person name="Mondo S."/>
            <person name="Pangilinan J."/>
            <person name="Riley R."/>
            <person name="LaButti K."/>
            <person name="Andreopoulos B."/>
            <person name="Lipzen A."/>
            <person name="Chen C."/>
            <person name="Yanf M."/>
            <person name="Daum C."/>
            <person name="Ng V."/>
            <person name="Clum A."/>
            <person name="Steindorff A."/>
            <person name="Ohm R."/>
            <person name="Martin F."/>
            <person name="Silar P."/>
            <person name="Natvig D."/>
            <person name="Lalanne C."/>
            <person name="Gautier V."/>
            <person name="Ament-velasquez S.L."/>
            <person name="Kruys A."/>
            <person name="Hutchinson M.I."/>
            <person name="Powell A.J."/>
            <person name="Barry K."/>
            <person name="Miller A.N."/>
            <person name="Grigoriev I.V."/>
            <person name="Debuchy R."/>
            <person name="Gladieux P."/>
            <person name="Thoren M.H."/>
            <person name="Johannesson H."/>
        </authorList>
    </citation>
    <scope>NUCLEOTIDE SEQUENCE</scope>
    <source>
        <strain evidence="11">SMH3187-1</strain>
    </source>
</reference>
<comment type="similarity">
    <text evidence="2 9">Belongs to the cytochrome P450 family.</text>
</comment>
<dbReference type="AlphaFoldDB" id="A0AA40K2I9"/>
<keyword evidence="10" id="KW-0812">Transmembrane</keyword>
<dbReference type="InterPro" id="IPR036396">
    <property type="entry name" value="Cyt_P450_sf"/>
</dbReference>
<evidence type="ECO:0000256" key="5">
    <source>
        <dbReference type="ARBA" id="ARBA00023002"/>
    </source>
</evidence>
<keyword evidence="4 8" id="KW-0479">Metal-binding</keyword>
<keyword evidence="10" id="KW-1133">Transmembrane helix</keyword>
<evidence type="ECO:0000256" key="2">
    <source>
        <dbReference type="ARBA" id="ARBA00010617"/>
    </source>
</evidence>
<dbReference type="PRINTS" id="PR00465">
    <property type="entry name" value="EP450IV"/>
</dbReference>
<dbReference type="EMBL" id="JAUKUD010000005">
    <property type="protein sequence ID" value="KAK0743282.1"/>
    <property type="molecule type" value="Genomic_DNA"/>
</dbReference>
<comment type="cofactor">
    <cofactor evidence="1 8">
        <name>heme</name>
        <dbReference type="ChEBI" id="CHEBI:30413"/>
    </cofactor>
</comment>
<evidence type="ECO:0000256" key="4">
    <source>
        <dbReference type="ARBA" id="ARBA00022723"/>
    </source>
</evidence>
<keyword evidence="10" id="KW-0472">Membrane</keyword>
<evidence type="ECO:0000256" key="8">
    <source>
        <dbReference type="PIRSR" id="PIRSR602403-1"/>
    </source>
</evidence>
<dbReference type="GO" id="GO:0016705">
    <property type="term" value="F:oxidoreductase activity, acting on paired donors, with incorporation or reduction of molecular oxygen"/>
    <property type="evidence" value="ECO:0007669"/>
    <property type="project" value="InterPro"/>
</dbReference>
<dbReference type="InterPro" id="IPR017972">
    <property type="entry name" value="Cyt_P450_CS"/>
</dbReference>
<accession>A0AA40K2I9</accession>
<dbReference type="GO" id="GO:0005506">
    <property type="term" value="F:iron ion binding"/>
    <property type="evidence" value="ECO:0007669"/>
    <property type="project" value="InterPro"/>
</dbReference>
<evidence type="ECO:0000313" key="12">
    <source>
        <dbReference type="Proteomes" id="UP001172155"/>
    </source>
</evidence>
<dbReference type="Pfam" id="PF00067">
    <property type="entry name" value="p450"/>
    <property type="match status" value="1"/>
</dbReference>
<feature type="binding site" description="axial binding residue" evidence="8">
    <location>
        <position position="490"/>
    </location>
    <ligand>
        <name>heme</name>
        <dbReference type="ChEBI" id="CHEBI:30413"/>
    </ligand>
    <ligandPart>
        <name>Fe</name>
        <dbReference type="ChEBI" id="CHEBI:18248"/>
    </ligandPart>
</feature>
<keyword evidence="7 9" id="KW-0503">Monooxygenase</keyword>
<comment type="caution">
    <text evidence="11">The sequence shown here is derived from an EMBL/GenBank/DDBJ whole genome shotgun (WGS) entry which is preliminary data.</text>
</comment>
<dbReference type="SUPFAM" id="SSF48264">
    <property type="entry name" value="Cytochrome P450"/>
    <property type="match status" value="1"/>
</dbReference>
<keyword evidence="12" id="KW-1185">Reference proteome</keyword>
<evidence type="ECO:0000256" key="10">
    <source>
        <dbReference type="SAM" id="Phobius"/>
    </source>
</evidence>
<dbReference type="PROSITE" id="PS00086">
    <property type="entry name" value="CYTOCHROME_P450"/>
    <property type="match status" value="1"/>
</dbReference>
<dbReference type="CDD" id="cd11041">
    <property type="entry name" value="CYP503A1-like"/>
    <property type="match status" value="1"/>
</dbReference>
<keyword evidence="3 8" id="KW-0349">Heme</keyword>
<evidence type="ECO:0000256" key="6">
    <source>
        <dbReference type="ARBA" id="ARBA00023004"/>
    </source>
</evidence>
<dbReference type="PANTHER" id="PTHR46206:SF1">
    <property type="entry name" value="P450, PUTATIVE (EUROFUNG)-RELATED"/>
    <property type="match status" value="1"/>
</dbReference>
<evidence type="ECO:0000256" key="9">
    <source>
        <dbReference type="RuleBase" id="RU000461"/>
    </source>
</evidence>
<dbReference type="PANTHER" id="PTHR46206">
    <property type="entry name" value="CYTOCHROME P450"/>
    <property type="match status" value="1"/>
</dbReference>
<evidence type="ECO:0000256" key="7">
    <source>
        <dbReference type="ARBA" id="ARBA00023033"/>
    </source>
</evidence>
<keyword evidence="5 9" id="KW-0560">Oxidoreductase</keyword>
<dbReference type="InterPro" id="IPR002403">
    <property type="entry name" value="Cyt_P450_E_grp-IV"/>
</dbReference>
<organism evidence="11 12">
    <name type="scientific">Schizothecium vesticola</name>
    <dbReference type="NCBI Taxonomy" id="314040"/>
    <lineage>
        <taxon>Eukaryota</taxon>
        <taxon>Fungi</taxon>
        <taxon>Dikarya</taxon>
        <taxon>Ascomycota</taxon>
        <taxon>Pezizomycotina</taxon>
        <taxon>Sordariomycetes</taxon>
        <taxon>Sordariomycetidae</taxon>
        <taxon>Sordariales</taxon>
        <taxon>Schizotheciaceae</taxon>
        <taxon>Schizothecium</taxon>
    </lineage>
</organism>
<evidence type="ECO:0000256" key="1">
    <source>
        <dbReference type="ARBA" id="ARBA00001971"/>
    </source>
</evidence>
<dbReference type="GO" id="GO:0020037">
    <property type="term" value="F:heme binding"/>
    <property type="evidence" value="ECO:0007669"/>
    <property type="project" value="InterPro"/>
</dbReference>
<evidence type="ECO:0000313" key="11">
    <source>
        <dbReference type="EMBL" id="KAK0743282.1"/>
    </source>
</evidence>
<keyword evidence="6 8" id="KW-0408">Iron</keyword>
<name>A0AA40K2I9_9PEZI</name>
<evidence type="ECO:0000256" key="3">
    <source>
        <dbReference type="ARBA" id="ARBA00022617"/>
    </source>
</evidence>
<feature type="transmembrane region" description="Helical" evidence="10">
    <location>
        <begin position="19"/>
        <end position="37"/>
    </location>
</feature>
<gene>
    <name evidence="11" type="ORF">B0T18DRAFT_327607</name>
</gene>
<dbReference type="GO" id="GO:0004497">
    <property type="term" value="F:monooxygenase activity"/>
    <property type="evidence" value="ECO:0007669"/>
    <property type="project" value="UniProtKB-KW"/>
</dbReference>
<protein>
    <submittedName>
        <fullName evidence="11">Cytochrome P450</fullName>
    </submittedName>
</protein>
<sequence length="546" mass="62457">MAAGFSAQLLEAMLTPTRIAIILVVFTFSSFIVDFTWKPRYSSSLPRVGFGGGIIGNIRNWVGYISHFNDWVAEGYEKYTKHDRAYVVPSAPSRPPEIVVPRSQTSWLLDFPDRMVSAEEAHADILYSSYQFLGIDDEFPNRTLHKNLARNLIGLIPRLQDDVQESVDAAFGLDTDNWKTLNLWEAWMEIVPRVSNRILAGDETCKNKTFVNSQIAFADIVVRNSFILNMFPRILQPIFAPLVVASNWRVWRKSFAIIRPLIETRLRDMERKAAGDPAYDTWEPEESLITWMIRQAQLDGRPDRLTPKNLSQSLLPVEFAAIHTTVLTGHNLMLDLLSSNPADNYLEIVRDETRRVFAEQPDGYWSKQGLASLHRTDSAIRESLRLSHFATSLTHRKVIAKEGITNPKEGWHAPPGSYLMLDLAGAHHDPDLYPDPWRYDALRFSRPREEYEARPLAERQDPDEALRVKRLGLVTTSDIYLPFSHGRHACPGRFFVAHELKMILAYLLGNYEIKPIAERPKPMWIGQTIIPPMEVTVEVRRRKGTV</sequence>